<dbReference type="RefSeq" id="XP_025589588.1">
    <property type="nucleotide sequence ID" value="XM_025730466.1"/>
</dbReference>
<evidence type="ECO:0000256" key="2">
    <source>
        <dbReference type="SAM" id="Phobius"/>
    </source>
</evidence>
<keyword evidence="4" id="KW-1185">Reference proteome</keyword>
<dbReference type="Proteomes" id="UP000245910">
    <property type="component" value="Chromosome I"/>
</dbReference>
<name>A0A2L2T7Y9_9HYPO</name>
<evidence type="ECO:0000313" key="3">
    <source>
        <dbReference type="EMBL" id="CEI65869.1"/>
    </source>
</evidence>
<dbReference type="AlphaFoldDB" id="A0A2L2T7Y9"/>
<evidence type="ECO:0000313" key="4">
    <source>
        <dbReference type="Proteomes" id="UP000245910"/>
    </source>
</evidence>
<protein>
    <submittedName>
        <fullName evidence="3">Uncharacterized protein</fullName>
    </submittedName>
</protein>
<sequence>MDIAIWFRNFLISTLWAIAVSIGRIFGCEKTLKKRLYVAGSRFGLSSWATATTRSATTTETILEWIDNVVPGPPEKPPKRPKRKSTSRRNKTKKPKRWA</sequence>
<accession>A0A2L2T7Y9</accession>
<feature type="region of interest" description="Disordered" evidence="1">
    <location>
        <begin position="68"/>
        <end position="99"/>
    </location>
</feature>
<feature type="compositionally biased region" description="Basic residues" evidence="1">
    <location>
        <begin position="79"/>
        <end position="99"/>
    </location>
</feature>
<dbReference type="EMBL" id="LN649229">
    <property type="protein sequence ID" value="CEI65869.1"/>
    <property type="molecule type" value="Genomic_DNA"/>
</dbReference>
<organism evidence="3 4">
    <name type="scientific">Fusarium venenatum</name>
    <dbReference type="NCBI Taxonomy" id="56646"/>
    <lineage>
        <taxon>Eukaryota</taxon>
        <taxon>Fungi</taxon>
        <taxon>Dikarya</taxon>
        <taxon>Ascomycota</taxon>
        <taxon>Pezizomycotina</taxon>
        <taxon>Sordariomycetes</taxon>
        <taxon>Hypocreomycetidae</taxon>
        <taxon>Hypocreales</taxon>
        <taxon>Nectriaceae</taxon>
        <taxon>Fusarium</taxon>
    </lineage>
</organism>
<dbReference type="OrthoDB" id="10484822at2759"/>
<evidence type="ECO:0000256" key="1">
    <source>
        <dbReference type="SAM" id="MobiDB-lite"/>
    </source>
</evidence>
<keyword evidence="2" id="KW-0472">Membrane</keyword>
<reference evidence="4" key="1">
    <citation type="submission" date="2014-10" db="EMBL/GenBank/DDBJ databases">
        <authorList>
            <person name="King R."/>
        </authorList>
    </citation>
    <scope>NUCLEOTIDE SEQUENCE [LARGE SCALE GENOMIC DNA]</scope>
    <source>
        <strain evidence="4">A3/5</strain>
    </source>
</reference>
<dbReference type="KEGG" id="fvn:FVRRES_02381"/>
<keyword evidence="2" id="KW-0812">Transmembrane</keyword>
<dbReference type="GeneID" id="37254024"/>
<keyword evidence="2" id="KW-1133">Transmembrane helix</keyword>
<proteinExistence type="predicted"/>
<feature type="transmembrane region" description="Helical" evidence="2">
    <location>
        <begin position="6"/>
        <end position="26"/>
    </location>
</feature>